<feature type="domain" description="C2H2-type" evidence="7">
    <location>
        <begin position="493"/>
        <end position="522"/>
    </location>
</feature>
<keyword evidence="3 5" id="KW-0863">Zinc-finger</keyword>
<dbReference type="PANTHER" id="PTHR24384:SF191">
    <property type="entry name" value="GDNF-INDUCIBLE ZINC FINGER PROTEIN 1"/>
    <property type="match status" value="1"/>
</dbReference>
<keyword evidence="1" id="KW-0479">Metal-binding</keyword>
<protein>
    <recommendedName>
        <fullName evidence="7">C2H2-type domain-containing protein</fullName>
    </recommendedName>
</protein>
<feature type="domain" description="C2H2-type" evidence="7">
    <location>
        <begin position="523"/>
        <end position="551"/>
    </location>
</feature>
<evidence type="ECO:0000256" key="4">
    <source>
        <dbReference type="ARBA" id="ARBA00022833"/>
    </source>
</evidence>
<proteinExistence type="predicted"/>
<feature type="domain" description="C2H2-type" evidence="7">
    <location>
        <begin position="316"/>
        <end position="343"/>
    </location>
</feature>
<dbReference type="InterPro" id="IPR050752">
    <property type="entry name" value="C2H2-ZF_domain"/>
</dbReference>
<feature type="compositionally biased region" description="Basic and acidic residues" evidence="6">
    <location>
        <begin position="812"/>
        <end position="824"/>
    </location>
</feature>
<dbReference type="EMBL" id="JARBDR010000496">
    <property type="protein sequence ID" value="KAJ8311326.1"/>
    <property type="molecule type" value="Genomic_DNA"/>
</dbReference>
<dbReference type="PROSITE" id="PS00028">
    <property type="entry name" value="ZINC_FINGER_C2H2_1"/>
    <property type="match status" value="10"/>
</dbReference>
<organism evidence="8 9">
    <name type="scientific">Tegillarca granosa</name>
    <name type="common">Malaysian cockle</name>
    <name type="synonym">Anadara granosa</name>
    <dbReference type="NCBI Taxonomy" id="220873"/>
    <lineage>
        <taxon>Eukaryota</taxon>
        <taxon>Metazoa</taxon>
        <taxon>Spiralia</taxon>
        <taxon>Lophotrochozoa</taxon>
        <taxon>Mollusca</taxon>
        <taxon>Bivalvia</taxon>
        <taxon>Autobranchia</taxon>
        <taxon>Pteriomorphia</taxon>
        <taxon>Arcoida</taxon>
        <taxon>Arcoidea</taxon>
        <taxon>Arcidae</taxon>
        <taxon>Tegillarca</taxon>
    </lineage>
</organism>
<evidence type="ECO:0000256" key="5">
    <source>
        <dbReference type="PROSITE-ProRule" id="PRU00042"/>
    </source>
</evidence>
<feature type="domain" description="C2H2-type" evidence="7">
    <location>
        <begin position="288"/>
        <end position="315"/>
    </location>
</feature>
<dbReference type="InterPro" id="IPR036236">
    <property type="entry name" value="Znf_C2H2_sf"/>
</dbReference>
<feature type="region of interest" description="Disordered" evidence="6">
    <location>
        <begin position="812"/>
        <end position="831"/>
    </location>
</feature>
<comment type="caution">
    <text evidence="8">The sequence shown here is derived from an EMBL/GenBank/DDBJ whole genome shotgun (WGS) entry which is preliminary data.</text>
</comment>
<dbReference type="SMART" id="SM00355">
    <property type="entry name" value="ZnF_C2H2"/>
    <property type="match status" value="12"/>
</dbReference>
<feature type="domain" description="C2H2-type" evidence="7">
    <location>
        <begin position="717"/>
        <end position="746"/>
    </location>
</feature>
<feature type="domain" description="C2H2-type" evidence="7">
    <location>
        <begin position="566"/>
        <end position="593"/>
    </location>
</feature>
<feature type="domain" description="C2H2-type" evidence="7">
    <location>
        <begin position="747"/>
        <end position="775"/>
    </location>
</feature>
<evidence type="ECO:0000313" key="9">
    <source>
        <dbReference type="Proteomes" id="UP001217089"/>
    </source>
</evidence>
<reference evidence="8 9" key="1">
    <citation type="submission" date="2022-12" db="EMBL/GenBank/DDBJ databases">
        <title>Chromosome-level genome of Tegillarca granosa.</title>
        <authorList>
            <person name="Kim J."/>
        </authorList>
    </citation>
    <scope>NUCLEOTIDE SEQUENCE [LARGE SCALE GENOMIC DNA]</scope>
    <source>
        <strain evidence="8">Teg-2019</strain>
        <tissue evidence="8">Adductor muscle</tissue>
    </source>
</reference>
<feature type="region of interest" description="Disordered" evidence="6">
    <location>
        <begin position="17"/>
        <end position="46"/>
    </location>
</feature>
<keyword evidence="9" id="KW-1185">Reference proteome</keyword>
<feature type="domain" description="C2H2-type" evidence="7">
    <location>
        <begin position="174"/>
        <end position="201"/>
    </location>
</feature>
<dbReference type="Pfam" id="PF00096">
    <property type="entry name" value="zf-C2H2"/>
    <property type="match status" value="7"/>
</dbReference>
<evidence type="ECO:0000256" key="3">
    <source>
        <dbReference type="ARBA" id="ARBA00022771"/>
    </source>
</evidence>
<sequence length="847" mass="98129">MADNVYNMFDNGCDEQNGIMKQRNNGKQNGGYASDSRDENTSCSETSHQTETYSECGRYDSCCDESQKGQQCETKDFEKIDLPCLKRRIWSPNKSSSGKNKLSSDNCVVFTENSEDFENQSNSESEYEPKKRRRKQLHSDKNMVYPFWGDTHQPFIEFDNTRMFLKFRKEQNTFRCTECDIVFSSESDLITHMVSHDAEISDKQEVTKEDKLKNDNKNDIPLTVIKYETKTGLSGEDLLRMHKEAENKMTRCQYCNVTFPSKKGVEKHISFKHKDKLAETGQGPNEPLVCVLCGKILKTKYSLKKHWQVHSESKDFKCTICDKGFAYRRSLEMHVKGHEYAKQYETQGHVGGENHNLTNHSKKETFKIAEGNRLKIDLNENSGKIMDKSTDSDVYITRCDEDGKKVFQCVSCMKTFDSEPFVIEHAGNGCTLKKNKPQKCPICNKILKTSVADHIRIHTGERPYECPICGKMFKRGYHLQIHQQTAHSDDKPWHCDEPGCGKSFKRKDKLQCHKRTHSTEKPYICLDCGNSYKQSHHLSRHRRRMHDNTKYSLKKHWQVHSESKDFKCTICDKGFAYRRSLEMHVKGHEYAKQYETQGHVGGENHNLTNHSKKETFKIAEGNRLKIDLNENSGKIMDKSTDSDVYITRCDEDGKKVFQCVSCMKTFDSEPFVIEHAGNGCTLKKNKPQKCPICNKILKTSVADHIRIHTAHSDDKPWHCDEPGCGKSFKRKDKLQCHKRTHSTEKPYICLDCGNSYKQSHHLSRHRRRMHDNVETKTKMENVEEEIRNELVCVDFNGMEQFIREAYDNDDKTAKMKGNDFKNDSNESWDMSKQIAETISNISEKDDS</sequence>
<dbReference type="PANTHER" id="PTHR24384">
    <property type="entry name" value="FINGER PUTATIVE TRANSCRIPTION FACTOR FAMILY-RELATED"/>
    <property type="match status" value="1"/>
</dbReference>
<keyword evidence="4" id="KW-0862">Zinc</keyword>
<accession>A0ABQ9F424</accession>
<keyword evidence="2" id="KW-0677">Repeat</keyword>
<evidence type="ECO:0000256" key="1">
    <source>
        <dbReference type="ARBA" id="ARBA00022723"/>
    </source>
</evidence>
<dbReference type="PROSITE" id="PS50157">
    <property type="entry name" value="ZINC_FINGER_C2H2_2"/>
    <property type="match status" value="9"/>
</dbReference>
<dbReference type="InterPro" id="IPR013087">
    <property type="entry name" value="Znf_C2H2_type"/>
</dbReference>
<evidence type="ECO:0000256" key="2">
    <source>
        <dbReference type="ARBA" id="ARBA00022737"/>
    </source>
</evidence>
<evidence type="ECO:0000313" key="8">
    <source>
        <dbReference type="EMBL" id="KAJ8311326.1"/>
    </source>
</evidence>
<evidence type="ECO:0000256" key="6">
    <source>
        <dbReference type="SAM" id="MobiDB-lite"/>
    </source>
</evidence>
<evidence type="ECO:0000259" key="7">
    <source>
        <dbReference type="PROSITE" id="PS50157"/>
    </source>
</evidence>
<dbReference type="SUPFAM" id="SSF57667">
    <property type="entry name" value="beta-beta-alpha zinc fingers"/>
    <property type="match status" value="6"/>
</dbReference>
<name>A0ABQ9F424_TEGGR</name>
<dbReference type="Proteomes" id="UP001217089">
    <property type="component" value="Unassembled WGS sequence"/>
</dbReference>
<gene>
    <name evidence="8" type="ORF">KUTeg_010681</name>
</gene>
<feature type="domain" description="C2H2-type" evidence="7">
    <location>
        <begin position="464"/>
        <end position="492"/>
    </location>
</feature>
<dbReference type="Gene3D" id="3.30.160.60">
    <property type="entry name" value="Classic Zinc Finger"/>
    <property type="match status" value="10"/>
</dbReference>